<evidence type="ECO:0000256" key="2">
    <source>
        <dbReference type="ARBA" id="ARBA00023125"/>
    </source>
</evidence>
<protein>
    <submittedName>
        <fullName evidence="5">MarR family winged helix-turn-helix transcriptional regulator</fullName>
    </submittedName>
</protein>
<dbReference type="InterPro" id="IPR023187">
    <property type="entry name" value="Tscrpt_reg_MarR-type_CS"/>
</dbReference>
<dbReference type="InterPro" id="IPR039422">
    <property type="entry name" value="MarR/SlyA-like"/>
</dbReference>
<name>A0ABW3Z0V2_MYCRA</name>
<comment type="caution">
    <text evidence="5">The sequence shown here is derived from an EMBL/GenBank/DDBJ whole genome shotgun (WGS) entry which is preliminary data.</text>
</comment>
<dbReference type="InterPro" id="IPR000835">
    <property type="entry name" value="HTH_MarR-typ"/>
</dbReference>
<keyword evidence="6" id="KW-1185">Reference proteome</keyword>
<dbReference type="PANTHER" id="PTHR33164:SF104">
    <property type="entry name" value="TRANSCRIPTIONAL REGULATORY PROTEIN"/>
    <property type="match status" value="1"/>
</dbReference>
<reference evidence="6" key="1">
    <citation type="journal article" date="2019" name="Int. J. Syst. Evol. Microbiol.">
        <title>The Global Catalogue of Microorganisms (GCM) 10K type strain sequencing project: providing services to taxonomists for standard genome sequencing and annotation.</title>
        <authorList>
            <consortium name="The Broad Institute Genomics Platform"/>
            <consortium name="The Broad Institute Genome Sequencing Center for Infectious Disease"/>
            <person name="Wu L."/>
            <person name="Ma J."/>
        </authorList>
    </citation>
    <scope>NUCLEOTIDE SEQUENCE [LARGE SCALE GENOMIC DNA]</scope>
    <source>
        <strain evidence="6">CCUG 55609</strain>
    </source>
</reference>
<dbReference type="PROSITE" id="PS50995">
    <property type="entry name" value="HTH_MARR_2"/>
    <property type="match status" value="1"/>
</dbReference>
<dbReference type="PROSITE" id="PS01117">
    <property type="entry name" value="HTH_MARR_1"/>
    <property type="match status" value="1"/>
</dbReference>
<evidence type="ECO:0000313" key="6">
    <source>
        <dbReference type="Proteomes" id="UP001597173"/>
    </source>
</evidence>
<proteinExistence type="predicted"/>
<keyword evidence="3" id="KW-0804">Transcription</keyword>
<feature type="domain" description="HTH marR-type" evidence="4">
    <location>
        <begin position="34"/>
        <end position="169"/>
    </location>
</feature>
<accession>A0ABW3Z0V2</accession>
<dbReference type="PRINTS" id="PR00598">
    <property type="entry name" value="HTHMARR"/>
</dbReference>
<sequence>MHLHITPLAHGVKIDVIAFMPQRTSPPPTPSVEITRAWIELMRAQRSLVAAMEKDLRVADQPPLGWYDVLWELDRATDGRLRPYEIEERTLLAQYNLSRLIDRLEKEGLVRRETFDQDGRGRWVVITEKGRAVRADMWSVYGRSIQAHIGEKLDKAEAATLAALLLRLR</sequence>
<dbReference type="Gene3D" id="1.10.10.10">
    <property type="entry name" value="Winged helix-like DNA-binding domain superfamily/Winged helix DNA-binding domain"/>
    <property type="match status" value="1"/>
</dbReference>
<dbReference type="Proteomes" id="UP001597173">
    <property type="component" value="Unassembled WGS sequence"/>
</dbReference>
<evidence type="ECO:0000256" key="1">
    <source>
        <dbReference type="ARBA" id="ARBA00023015"/>
    </source>
</evidence>
<dbReference type="SUPFAM" id="SSF46785">
    <property type="entry name" value="Winged helix' DNA-binding domain"/>
    <property type="match status" value="1"/>
</dbReference>
<organism evidence="5 6">
    <name type="scientific">Mycoplana ramosa</name>
    <name type="common">Mycoplana bullata</name>
    <dbReference type="NCBI Taxonomy" id="40837"/>
    <lineage>
        <taxon>Bacteria</taxon>
        <taxon>Pseudomonadati</taxon>
        <taxon>Pseudomonadota</taxon>
        <taxon>Alphaproteobacteria</taxon>
        <taxon>Hyphomicrobiales</taxon>
        <taxon>Rhizobiaceae</taxon>
        <taxon>Mycoplana</taxon>
    </lineage>
</organism>
<dbReference type="RefSeq" id="WP_374840904.1">
    <property type="nucleotide sequence ID" value="NZ_JBHEEW010000017.1"/>
</dbReference>
<gene>
    <name evidence="5" type="ORF">ACFQ33_17465</name>
</gene>
<keyword evidence="1" id="KW-0805">Transcription regulation</keyword>
<evidence type="ECO:0000313" key="5">
    <source>
        <dbReference type="EMBL" id="MFD1329680.1"/>
    </source>
</evidence>
<keyword evidence="2" id="KW-0238">DNA-binding</keyword>
<dbReference type="PANTHER" id="PTHR33164">
    <property type="entry name" value="TRANSCRIPTIONAL REGULATOR, MARR FAMILY"/>
    <property type="match status" value="1"/>
</dbReference>
<dbReference type="InterPro" id="IPR036390">
    <property type="entry name" value="WH_DNA-bd_sf"/>
</dbReference>
<evidence type="ECO:0000259" key="4">
    <source>
        <dbReference type="PROSITE" id="PS50995"/>
    </source>
</evidence>
<dbReference type="Pfam" id="PF12802">
    <property type="entry name" value="MarR_2"/>
    <property type="match status" value="1"/>
</dbReference>
<evidence type="ECO:0000256" key="3">
    <source>
        <dbReference type="ARBA" id="ARBA00023163"/>
    </source>
</evidence>
<dbReference type="SMART" id="SM00347">
    <property type="entry name" value="HTH_MARR"/>
    <property type="match status" value="1"/>
</dbReference>
<dbReference type="EMBL" id="JBHTNF010000013">
    <property type="protein sequence ID" value="MFD1329680.1"/>
    <property type="molecule type" value="Genomic_DNA"/>
</dbReference>
<dbReference type="InterPro" id="IPR036388">
    <property type="entry name" value="WH-like_DNA-bd_sf"/>
</dbReference>